<dbReference type="PANTHER" id="PTHR13370">
    <property type="entry name" value="RNA METHYLASE-RELATED"/>
    <property type="match status" value="1"/>
</dbReference>
<gene>
    <name evidence="6" type="ORF">K9W46_00080</name>
</gene>
<dbReference type="EC" id="2.1.1.113" evidence="4"/>
<keyword evidence="4" id="KW-0680">Restriction system</keyword>
<dbReference type="GO" id="GO:0009307">
    <property type="term" value="P:DNA restriction-modification system"/>
    <property type="evidence" value="ECO:0007669"/>
    <property type="project" value="UniProtKB-KW"/>
</dbReference>
<dbReference type="InterPro" id="IPR002052">
    <property type="entry name" value="DNA_methylase_N6_adenine_CS"/>
</dbReference>
<keyword evidence="3" id="KW-0808">Transferase</keyword>
<dbReference type="Gene3D" id="3.40.50.150">
    <property type="entry name" value="Vaccinia Virus protein VP39"/>
    <property type="match status" value="1"/>
</dbReference>
<dbReference type="GO" id="GO:0015667">
    <property type="term" value="F:site-specific DNA-methyltransferase (cytosine-N4-specific) activity"/>
    <property type="evidence" value="ECO:0007669"/>
    <property type="project" value="UniProtKB-EC"/>
</dbReference>
<dbReference type="GO" id="GO:0005737">
    <property type="term" value="C:cytoplasm"/>
    <property type="evidence" value="ECO:0007669"/>
    <property type="project" value="TreeGrafter"/>
</dbReference>
<dbReference type="AlphaFoldDB" id="A0A9Y1BSL3"/>
<dbReference type="PROSITE" id="PS00092">
    <property type="entry name" value="N6_MTASE"/>
    <property type="match status" value="1"/>
</dbReference>
<dbReference type="SUPFAM" id="SSF53335">
    <property type="entry name" value="S-adenosyl-L-methionine-dependent methyltransferases"/>
    <property type="match status" value="1"/>
</dbReference>
<dbReference type="GO" id="GO:0032259">
    <property type="term" value="P:methylation"/>
    <property type="evidence" value="ECO:0007669"/>
    <property type="project" value="UniProtKB-KW"/>
</dbReference>
<name>A0A9Y1BSL3_9ARCH</name>
<dbReference type="InterPro" id="IPR002941">
    <property type="entry name" value="DNA_methylase_N4/N6"/>
</dbReference>
<comment type="similarity">
    <text evidence="1 4">Belongs to the N(4)/N(6)-methyltransferase family.</text>
</comment>
<sequence>MASSIENQPISKKTKGKRKYIPGLAAFKFKPTDDWTDYQAKELYKKKERKGLNTIFYEDCINGMEKLPAESVDLIIADPPFGIEFDSMEELYNRDSDFVINNYHEVDKEEYDLFTEKWISKLPKIMKDTSSAYIFSGWNNLEFVLAAARRAGLTLINHLIWTYSFGVFTMRKYVSSHYHILFYVKDPDKYYFNKIIHYPLDSIEMKRNYKRGKKKNSTTLPKELVKKLMDFSSRPGDIVLDPFMGNGTTAVVAKGNYRHYLGFEINERLKSVINKNLDDMKIGALYQPYITLKPSLQELAKKYPKAYKVIKEEGNPKKYWEI</sequence>
<dbReference type="EMBL" id="CP084167">
    <property type="protein sequence ID" value="UJG43594.1"/>
    <property type="molecule type" value="Genomic_DNA"/>
</dbReference>
<reference evidence="6" key="1">
    <citation type="journal article" date="2022" name="Nat. Microbiol.">
        <title>Unique mobile elements and scalable gene flow at the prokaryote-eukaryote boundary revealed by circularized Asgard archaea genomes.</title>
        <authorList>
            <person name="Wu F."/>
            <person name="Speth D.R."/>
            <person name="Philosof A."/>
            <person name="Cremiere A."/>
            <person name="Narayanan A."/>
            <person name="Barco R.A."/>
            <person name="Connon S.A."/>
            <person name="Amend J.P."/>
            <person name="Antoshechkin I.A."/>
            <person name="Orphan V.J."/>
        </authorList>
    </citation>
    <scope>NUCLEOTIDE SEQUENCE</scope>
    <source>
        <strain evidence="6">PR6</strain>
    </source>
</reference>
<dbReference type="REBASE" id="963459">
    <property type="entry name" value="M.HenPR6ORF80P"/>
</dbReference>
<dbReference type="PANTHER" id="PTHR13370:SF3">
    <property type="entry name" value="TRNA (GUANINE(10)-N2)-METHYLTRANSFERASE HOMOLOG"/>
    <property type="match status" value="1"/>
</dbReference>
<dbReference type="GO" id="GO:0003677">
    <property type="term" value="F:DNA binding"/>
    <property type="evidence" value="ECO:0007669"/>
    <property type="project" value="InterPro"/>
</dbReference>
<evidence type="ECO:0000313" key="6">
    <source>
        <dbReference type="EMBL" id="UJG43594.1"/>
    </source>
</evidence>
<evidence type="ECO:0000256" key="4">
    <source>
        <dbReference type="RuleBase" id="RU362026"/>
    </source>
</evidence>
<dbReference type="InterPro" id="IPR029063">
    <property type="entry name" value="SAM-dependent_MTases_sf"/>
</dbReference>
<dbReference type="Pfam" id="PF01555">
    <property type="entry name" value="N6_N4_Mtase"/>
    <property type="match status" value="1"/>
</dbReference>
<protein>
    <recommendedName>
        <fullName evidence="4">Type II methyltransferase</fullName>
        <ecNumber evidence="4">2.1.1.113</ecNumber>
    </recommendedName>
    <alternativeName>
        <fullName evidence="4">N-4 cytosine-specific methyltransferase</fullName>
    </alternativeName>
</protein>
<feature type="domain" description="DNA methylase N-4/N-6" evidence="5">
    <location>
        <begin position="72"/>
        <end position="274"/>
    </location>
</feature>
<dbReference type="PRINTS" id="PR00508">
    <property type="entry name" value="S21N4MTFRASE"/>
</dbReference>
<dbReference type="GO" id="GO:0008170">
    <property type="term" value="F:N-methyltransferase activity"/>
    <property type="evidence" value="ECO:0007669"/>
    <property type="project" value="InterPro"/>
</dbReference>
<dbReference type="Proteomes" id="UP001200513">
    <property type="component" value="Chromosome"/>
</dbReference>
<evidence type="ECO:0000256" key="1">
    <source>
        <dbReference type="ARBA" id="ARBA00006594"/>
    </source>
</evidence>
<organism evidence="6">
    <name type="scientific">Candidatus Heimdallarchaeum endolithica</name>
    <dbReference type="NCBI Taxonomy" id="2876572"/>
    <lineage>
        <taxon>Archaea</taxon>
        <taxon>Promethearchaeati</taxon>
        <taxon>Candidatus Heimdallarchaeota</taxon>
        <taxon>Candidatus Heimdallarchaeia (ex Rinke et al. 2021) (nom. nud.)</taxon>
        <taxon>Candidatus Heimdallarchaeales</taxon>
        <taxon>Candidatus Heimdallarchaeaceae</taxon>
        <taxon>Candidatus Heimdallarchaeum</taxon>
    </lineage>
</organism>
<proteinExistence type="inferred from homology"/>
<evidence type="ECO:0000259" key="5">
    <source>
        <dbReference type="Pfam" id="PF01555"/>
    </source>
</evidence>
<accession>A0A9Y1BSL3</accession>
<comment type="catalytic activity">
    <reaction evidence="4">
        <text>a 2'-deoxycytidine in DNA + S-adenosyl-L-methionine = an N(4)-methyl-2'-deoxycytidine in DNA + S-adenosyl-L-homocysteine + H(+)</text>
        <dbReference type="Rhea" id="RHEA:16857"/>
        <dbReference type="Rhea" id="RHEA-COMP:11369"/>
        <dbReference type="Rhea" id="RHEA-COMP:13674"/>
        <dbReference type="ChEBI" id="CHEBI:15378"/>
        <dbReference type="ChEBI" id="CHEBI:57856"/>
        <dbReference type="ChEBI" id="CHEBI:59789"/>
        <dbReference type="ChEBI" id="CHEBI:85452"/>
        <dbReference type="ChEBI" id="CHEBI:137933"/>
        <dbReference type="EC" id="2.1.1.113"/>
    </reaction>
</comment>
<keyword evidence="4" id="KW-0949">S-adenosyl-L-methionine</keyword>
<dbReference type="InterPro" id="IPR001091">
    <property type="entry name" value="RM_Methyltransferase"/>
</dbReference>
<evidence type="ECO:0000256" key="2">
    <source>
        <dbReference type="ARBA" id="ARBA00022603"/>
    </source>
</evidence>
<keyword evidence="2 4" id="KW-0489">Methyltransferase</keyword>
<evidence type="ECO:0000256" key="3">
    <source>
        <dbReference type="ARBA" id="ARBA00022679"/>
    </source>
</evidence>